<comment type="caution">
    <text evidence="2">The sequence shown here is derived from an EMBL/GenBank/DDBJ whole genome shotgun (WGS) entry which is preliminary data.</text>
</comment>
<dbReference type="EMBL" id="JACCAE010000001">
    <property type="protein sequence ID" value="NYF99462.1"/>
    <property type="molecule type" value="Genomic_DNA"/>
</dbReference>
<dbReference type="PANTHER" id="PTHR36930:SF1">
    <property type="entry name" value="MOSC DOMAIN-CONTAINING PROTEIN"/>
    <property type="match status" value="1"/>
</dbReference>
<dbReference type="GO" id="GO:0030151">
    <property type="term" value="F:molybdenum ion binding"/>
    <property type="evidence" value="ECO:0007669"/>
    <property type="project" value="InterPro"/>
</dbReference>
<dbReference type="GO" id="GO:0003824">
    <property type="term" value="F:catalytic activity"/>
    <property type="evidence" value="ECO:0007669"/>
    <property type="project" value="InterPro"/>
</dbReference>
<proteinExistence type="predicted"/>
<protein>
    <submittedName>
        <fullName evidence="2">MOSC domain-containing protein YiiM</fullName>
    </submittedName>
</protein>
<dbReference type="Gene3D" id="2.40.33.20">
    <property type="entry name" value="PK beta-barrel domain-like"/>
    <property type="match status" value="1"/>
</dbReference>
<dbReference type="InterPro" id="IPR011037">
    <property type="entry name" value="Pyrv_Knase-like_insert_dom_sf"/>
</dbReference>
<sequence length="200" mass="21075">MGTPVVVAVSRDEFHRFSKTPCEHIELVEGLGVRGDAHAGTVVQHLSRLRRNPNQPNLRQVHLIQSDVLDDARAAGHDVGPGSLGENVLTDGVDLLGVPTDTRLMIGDAVVRVTGLRNPCRQINEHSAGLLKVVVRRVDGAASDSDVELGPTGGALSLDGVGIVRRAGVMGVVERSGSVRPGDTLEVVLPDEPHTPLAPV</sequence>
<evidence type="ECO:0000259" key="1">
    <source>
        <dbReference type="PROSITE" id="PS51340"/>
    </source>
</evidence>
<name>A0A852VR88_9MICO</name>
<dbReference type="RefSeq" id="WP_185992158.1">
    <property type="nucleotide sequence ID" value="NZ_JACCAE010000001.1"/>
</dbReference>
<evidence type="ECO:0000313" key="3">
    <source>
        <dbReference type="Proteomes" id="UP000554054"/>
    </source>
</evidence>
<dbReference type="PANTHER" id="PTHR36930">
    <property type="entry name" value="METAL-SULFUR CLUSTER BIOSYNTHESIS PROTEINS YUAD-RELATED"/>
    <property type="match status" value="1"/>
</dbReference>
<keyword evidence="3" id="KW-1185">Reference proteome</keyword>
<dbReference type="InterPro" id="IPR005302">
    <property type="entry name" value="MoCF_Sase_C"/>
</dbReference>
<dbReference type="Proteomes" id="UP000554054">
    <property type="component" value="Unassembled WGS sequence"/>
</dbReference>
<gene>
    <name evidence="2" type="ORF">BJY20_002854</name>
</gene>
<accession>A0A852VR88</accession>
<dbReference type="SUPFAM" id="SSF50800">
    <property type="entry name" value="PK beta-barrel domain-like"/>
    <property type="match status" value="1"/>
</dbReference>
<reference evidence="2 3" key="1">
    <citation type="submission" date="2020-07" db="EMBL/GenBank/DDBJ databases">
        <title>Sequencing the genomes of 1000 actinobacteria strains.</title>
        <authorList>
            <person name="Klenk H.-P."/>
        </authorList>
    </citation>
    <scope>NUCLEOTIDE SEQUENCE [LARGE SCALE GENOMIC DNA]</scope>
    <source>
        <strain evidence="2 3">DSM 26154</strain>
    </source>
</reference>
<evidence type="ECO:0000313" key="2">
    <source>
        <dbReference type="EMBL" id="NYF99462.1"/>
    </source>
</evidence>
<dbReference type="PROSITE" id="PS51340">
    <property type="entry name" value="MOSC"/>
    <property type="match status" value="1"/>
</dbReference>
<dbReference type="InterPro" id="IPR052716">
    <property type="entry name" value="MOSC_domain"/>
</dbReference>
<dbReference type="GO" id="GO:0030170">
    <property type="term" value="F:pyridoxal phosphate binding"/>
    <property type="evidence" value="ECO:0007669"/>
    <property type="project" value="InterPro"/>
</dbReference>
<dbReference type="AlphaFoldDB" id="A0A852VR88"/>
<feature type="domain" description="MOSC" evidence="1">
    <location>
        <begin position="20"/>
        <end position="188"/>
    </location>
</feature>
<organism evidence="2 3">
    <name type="scientific">Janibacter cremeus</name>
    <dbReference type="NCBI Taxonomy" id="1285192"/>
    <lineage>
        <taxon>Bacteria</taxon>
        <taxon>Bacillati</taxon>
        <taxon>Actinomycetota</taxon>
        <taxon>Actinomycetes</taxon>
        <taxon>Micrococcales</taxon>
        <taxon>Intrasporangiaceae</taxon>
        <taxon>Janibacter</taxon>
    </lineage>
</organism>
<dbReference type="Pfam" id="PF03473">
    <property type="entry name" value="MOSC"/>
    <property type="match status" value="1"/>
</dbReference>